<reference evidence="1 2" key="1">
    <citation type="submission" date="2016-11" db="EMBL/GenBank/DDBJ databases">
        <authorList>
            <person name="Jaros S."/>
            <person name="Januszkiewicz K."/>
            <person name="Wedrychowicz H."/>
        </authorList>
    </citation>
    <scope>NUCLEOTIDE SEQUENCE [LARGE SCALE GENOMIC DNA]</scope>
    <source>
        <strain evidence="1 2">DSM 21986</strain>
    </source>
</reference>
<evidence type="ECO:0000313" key="2">
    <source>
        <dbReference type="Proteomes" id="UP000184041"/>
    </source>
</evidence>
<gene>
    <name evidence="1" type="ORF">SAMN05443144_101205</name>
</gene>
<dbReference type="STRING" id="1194090.SAMN05443144_101205"/>
<dbReference type="EMBL" id="FQUS01000001">
    <property type="protein sequence ID" value="SHE39320.1"/>
    <property type="molecule type" value="Genomic_DNA"/>
</dbReference>
<dbReference type="AlphaFoldDB" id="A0A1M4T4G9"/>
<dbReference type="InterPro" id="IPR032568">
    <property type="entry name" value="DUF4926"/>
</dbReference>
<protein>
    <recommendedName>
        <fullName evidence="3">DUF4926 domain-containing protein</fullName>
    </recommendedName>
</protein>
<name>A0A1M4T4G9_9BACT</name>
<dbReference type="RefSeq" id="WP_073058948.1">
    <property type="nucleotide sequence ID" value="NZ_FQUS01000001.1"/>
</dbReference>
<keyword evidence="2" id="KW-1185">Reference proteome</keyword>
<accession>A0A1M4T4G9</accession>
<dbReference type="Pfam" id="PF16277">
    <property type="entry name" value="DUF4926"/>
    <property type="match status" value="1"/>
</dbReference>
<organism evidence="1 2">
    <name type="scientific">Fodinibius roseus</name>
    <dbReference type="NCBI Taxonomy" id="1194090"/>
    <lineage>
        <taxon>Bacteria</taxon>
        <taxon>Pseudomonadati</taxon>
        <taxon>Balneolota</taxon>
        <taxon>Balneolia</taxon>
        <taxon>Balneolales</taxon>
        <taxon>Balneolaceae</taxon>
        <taxon>Fodinibius</taxon>
    </lineage>
</organism>
<evidence type="ECO:0008006" key="3">
    <source>
        <dbReference type="Google" id="ProtNLM"/>
    </source>
</evidence>
<dbReference type="OrthoDB" id="886522at2"/>
<proteinExistence type="predicted"/>
<evidence type="ECO:0000313" key="1">
    <source>
        <dbReference type="EMBL" id="SHE39320.1"/>
    </source>
</evidence>
<sequence length="70" mass="7839">MKKIKELDTVALLKNIPKKNLSKGQVGTVVEKLDSNTFEIEFSNAKGETILTIPVKKRDLILLRFEPVSA</sequence>
<dbReference type="Proteomes" id="UP000184041">
    <property type="component" value="Unassembled WGS sequence"/>
</dbReference>